<dbReference type="SUPFAM" id="SSF46966">
    <property type="entry name" value="Spectrin repeat"/>
    <property type="match status" value="1"/>
</dbReference>
<dbReference type="Gene3D" id="1.20.58.60">
    <property type="match status" value="1"/>
</dbReference>
<reference evidence="1" key="1">
    <citation type="submission" date="2016-06" db="UniProtKB">
        <authorList>
            <consortium name="WormBaseParasite"/>
        </authorList>
    </citation>
    <scope>IDENTIFICATION</scope>
</reference>
<accession>A0A183A4B7</accession>
<dbReference type="WBParaSite" id="ECPE_0000180201-mRNA-1">
    <property type="protein sequence ID" value="ECPE_0000180201-mRNA-1"/>
    <property type="gene ID" value="ECPE_0000180201"/>
</dbReference>
<organism evidence="1">
    <name type="scientific">Echinostoma caproni</name>
    <dbReference type="NCBI Taxonomy" id="27848"/>
    <lineage>
        <taxon>Eukaryota</taxon>
        <taxon>Metazoa</taxon>
        <taxon>Spiralia</taxon>
        <taxon>Lophotrochozoa</taxon>
        <taxon>Platyhelminthes</taxon>
        <taxon>Trematoda</taxon>
        <taxon>Digenea</taxon>
        <taxon>Plagiorchiida</taxon>
        <taxon>Echinostomata</taxon>
        <taxon>Echinostomatoidea</taxon>
        <taxon>Echinostomatidae</taxon>
        <taxon>Echinostoma</taxon>
    </lineage>
</organism>
<sequence length="68" mass="8051">LQADSRVYRRQEKPARLHDKAKLETTYNTLQTRLRLSNRAPYVPAAEKYISAIAEKWDELEKADKLYE</sequence>
<evidence type="ECO:0000313" key="1">
    <source>
        <dbReference type="WBParaSite" id="ECPE_0000180201-mRNA-1"/>
    </source>
</evidence>
<dbReference type="AlphaFoldDB" id="A0A183A4B7"/>
<proteinExistence type="predicted"/>
<name>A0A183A4B7_9TREM</name>
<protein>
    <submittedName>
        <fullName evidence="1">HMG box domain-containing protein</fullName>
    </submittedName>
</protein>